<accession>A0A6J5LYT4</accession>
<feature type="compositionally biased region" description="Polar residues" evidence="1">
    <location>
        <begin position="1135"/>
        <end position="1150"/>
    </location>
</feature>
<protein>
    <submittedName>
        <fullName evidence="2">Uncharacterized protein</fullName>
    </submittedName>
</protein>
<proteinExistence type="predicted"/>
<dbReference type="SUPFAM" id="SSF110849">
    <property type="entry name" value="ParB/Sulfiredoxin"/>
    <property type="match status" value="1"/>
</dbReference>
<evidence type="ECO:0000313" key="2">
    <source>
        <dbReference type="EMBL" id="CAB4139281.1"/>
    </source>
</evidence>
<evidence type="ECO:0000256" key="1">
    <source>
        <dbReference type="SAM" id="MobiDB-lite"/>
    </source>
</evidence>
<name>A0A6J5LYT4_9CAUD</name>
<dbReference type="InterPro" id="IPR036086">
    <property type="entry name" value="ParB/Sulfiredoxin_sf"/>
</dbReference>
<sequence>MYNLNIEGFGSVPVGEEFLRLSQADQEAYVRRIVAERQAQQINVDQRGLGQTAGTLNRGLAGMQQGVATTARMVGEAGVFPETMGAIADAVAPDPSRLQGSGNPDALSRDFLGNLDLIPGGIVEVLPSLAGVWASAKVGGTIGGPVGAFGGAVAYTLATALGPYAEEAARNNGRTTPNREDWTRGAAAAAAEGVFERIGVRGLGRGFVGGMAREGTTEAVGTQAANAVTSVGTEAGYQVPTGSELATDFTLGAGAAGTVNAGAAAVRLPGQVATAATQAIADVPRAREVSRYTDDQLGSDLRVIEAYNRRRAAERGTERFGTTNSNPDPSVTFKGVMDDYDRALRALVDAEHAAGNITREQRDQLRTEIYSAKRHNRELADNTQGLDYFESQRESIRNMGLNTDVERVLLDGMRDLNTATYNAMFKNRTGPFARIGQRLGIAAGGAAGFTQAGPAGILLGAATGGIGRSLGAGLDRAAGLSQPEVLARARVLSREAQKRNLQVDPIAPEIQDLTNSARTAAQTNAATQASQMAQYNAMANQMGLARGGGWASAVAQRGNEFAPGMVDLDDPIRAVEDLARAGVIDPQRADTLINDRTARPTEPELRLITDYVVSAASQTNRETWNARPGTQAPATSQSAPSGLPDPPVTRVGNPAAYDAKMAQVNALNDAIRATATDPQSRAVAENVMGAKDKASKEAAFGQGTGDPAVDALLQAAIAMTSARSRDPGTSVSGSTTGGVSGPPSGTRARSGGFQTVQDPTRRTTQRGGLQVDPFTGNQGRPETGRAAPGSRNAVEKGEGRNVLPAPQRWLGPDAKEGPPFTKNLPPTRGGMYLVKTAQGFEDITGVTPRSATIEVGQDGKPQMRITEDTAPQNTKADGPLAKVNLFKKKAGWKWTKEPDGSAPETVVSTEQGSRHYYSLRTDFDTPVNMARYPDAPSEPRLRPTTNGVVKPGEVVGEIEVRGKKHPVYDRVRVVSKRDEAVSENGPGILSDAGPTTYPLADKDADGWYSNSDYVARGGRMTSMSPDAFLAQVRRLTLDETARDNIDDLKQHILSSRKLDPLVIYEDGAEDGRHRAVAAKELGIPQVPVIDYRPQGVLTERTSRPAADIVLYRGENSGNRGGSFWSTDQEFARNFTQSGRDSEISTRSISGSEIYRPPSPVYAGDVEAVDRAIEAAKKADKKAVYLQEGRGGGEPESVFVFDKSALKRSR</sequence>
<gene>
    <name evidence="2" type="ORF">UFOVP345_33</name>
</gene>
<feature type="region of interest" description="Disordered" evidence="1">
    <location>
        <begin position="721"/>
        <end position="827"/>
    </location>
</feature>
<dbReference type="EMBL" id="LR796353">
    <property type="protein sequence ID" value="CAB4139281.1"/>
    <property type="molecule type" value="Genomic_DNA"/>
</dbReference>
<reference evidence="2" key="1">
    <citation type="submission" date="2020-04" db="EMBL/GenBank/DDBJ databases">
        <authorList>
            <person name="Chiriac C."/>
            <person name="Salcher M."/>
            <person name="Ghai R."/>
            <person name="Kavagutti S V."/>
        </authorList>
    </citation>
    <scope>NUCLEOTIDE SEQUENCE</scope>
</reference>
<organism evidence="2">
    <name type="scientific">uncultured Caudovirales phage</name>
    <dbReference type="NCBI Taxonomy" id="2100421"/>
    <lineage>
        <taxon>Viruses</taxon>
        <taxon>Duplodnaviria</taxon>
        <taxon>Heunggongvirae</taxon>
        <taxon>Uroviricota</taxon>
        <taxon>Caudoviricetes</taxon>
        <taxon>Peduoviridae</taxon>
        <taxon>Maltschvirus</taxon>
        <taxon>Maltschvirus maltsch</taxon>
    </lineage>
</organism>
<feature type="region of interest" description="Disordered" evidence="1">
    <location>
        <begin position="619"/>
        <end position="653"/>
    </location>
</feature>
<feature type="region of interest" description="Disordered" evidence="1">
    <location>
        <begin position="1135"/>
        <end position="1155"/>
    </location>
</feature>